<organism evidence="3 4">
    <name type="scientific">Durusdinium trenchii</name>
    <dbReference type="NCBI Taxonomy" id="1381693"/>
    <lineage>
        <taxon>Eukaryota</taxon>
        <taxon>Sar</taxon>
        <taxon>Alveolata</taxon>
        <taxon>Dinophyceae</taxon>
        <taxon>Suessiales</taxon>
        <taxon>Symbiodiniaceae</taxon>
        <taxon>Durusdinium</taxon>
    </lineage>
</organism>
<evidence type="ECO:0000313" key="4">
    <source>
        <dbReference type="Proteomes" id="UP001642484"/>
    </source>
</evidence>
<evidence type="ECO:0000313" key="3">
    <source>
        <dbReference type="EMBL" id="CAK9105360.1"/>
    </source>
</evidence>
<protein>
    <recommendedName>
        <fullName evidence="2">Alpha/beta hydrolase fold-3 domain-containing protein</fullName>
    </recommendedName>
</protein>
<feature type="domain" description="Alpha/beta hydrolase fold-3" evidence="2">
    <location>
        <begin position="165"/>
        <end position="368"/>
    </location>
</feature>
<evidence type="ECO:0000259" key="2">
    <source>
        <dbReference type="Pfam" id="PF07859"/>
    </source>
</evidence>
<keyword evidence="1" id="KW-0378">Hydrolase</keyword>
<proteinExistence type="predicted"/>
<dbReference type="SUPFAM" id="SSF53474">
    <property type="entry name" value="alpha/beta-Hydrolases"/>
    <property type="match status" value="1"/>
</dbReference>
<keyword evidence="4" id="KW-1185">Reference proteome</keyword>
<dbReference type="Gene3D" id="3.40.50.1820">
    <property type="entry name" value="alpha/beta hydrolase"/>
    <property type="match status" value="1"/>
</dbReference>
<reference evidence="3 4" key="1">
    <citation type="submission" date="2024-02" db="EMBL/GenBank/DDBJ databases">
        <authorList>
            <person name="Chen Y."/>
            <person name="Shah S."/>
            <person name="Dougan E. K."/>
            <person name="Thang M."/>
            <person name="Chan C."/>
        </authorList>
    </citation>
    <scope>NUCLEOTIDE SEQUENCE [LARGE SCALE GENOMIC DNA]</scope>
</reference>
<evidence type="ECO:0000256" key="1">
    <source>
        <dbReference type="ARBA" id="ARBA00022801"/>
    </source>
</evidence>
<dbReference type="InterPro" id="IPR029058">
    <property type="entry name" value="AB_hydrolase_fold"/>
</dbReference>
<sequence>MRRLPVAVHTAGILPLMETDGEDSSWVASGRFEPTRPVWEAIRQWRPLMEKPDVSGTCEWLQVLLELTRAQEAVTSFAGVLTLDHNLHHYMTETNSYCYRHLIADPLCCKDQRLPTRVRHEEVSRAGAEWTCDAAGIECNDGVKGTRGKDLLWWPEAADCSTPRILFVHGGGWQRHGPKEASYDVFAANLAQVTGAAVLVPDYLLVPLGNYLTILDYLLDSWQWLAKHGPSGEDCTAAPRPPMFVAGDSSGGASALSMLLQLSSKGLPLAAGFFAFSPWINLACNSPTYYSNAFSVVNDVAGKIIVGDILFRGAPTNVSHSLRELALKYFQGDASRLSDPLYSPFHATEAQLDELPPIYLAVSGSEVMTGAVAPGPRRGAGDVG</sequence>
<dbReference type="PANTHER" id="PTHR48081">
    <property type="entry name" value="AB HYDROLASE SUPERFAMILY PROTEIN C4A8.06C"/>
    <property type="match status" value="1"/>
</dbReference>
<gene>
    <name evidence="3" type="ORF">CCMP2556_LOCUS49316</name>
</gene>
<dbReference type="InterPro" id="IPR050300">
    <property type="entry name" value="GDXG_lipolytic_enzyme"/>
</dbReference>
<dbReference type="EMBL" id="CAXAMN010026717">
    <property type="protein sequence ID" value="CAK9105360.1"/>
    <property type="molecule type" value="Genomic_DNA"/>
</dbReference>
<name>A0ABP0RXJ7_9DINO</name>
<accession>A0ABP0RXJ7</accession>
<dbReference type="InterPro" id="IPR013094">
    <property type="entry name" value="AB_hydrolase_3"/>
</dbReference>
<dbReference type="Proteomes" id="UP001642484">
    <property type="component" value="Unassembled WGS sequence"/>
</dbReference>
<comment type="caution">
    <text evidence="3">The sequence shown here is derived from an EMBL/GenBank/DDBJ whole genome shotgun (WGS) entry which is preliminary data.</text>
</comment>
<dbReference type="Pfam" id="PF07859">
    <property type="entry name" value="Abhydrolase_3"/>
    <property type="match status" value="1"/>
</dbReference>
<dbReference type="PANTHER" id="PTHR48081:SF8">
    <property type="entry name" value="ALPHA_BETA HYDROLASE FOLD-3 DOMAIN-CONTAINING PROTEIN-RELATED"/>
    <property type="match status" value="1"/>
</dbReference>